<dbReference type="InterPro" id="IPR052948">
    <property type="entry name" value="Low_temp-induced_all0457"/>
</dbReference>
<dbReference type="EMBL" id="CP003065">
    <property type="protein sequence ID" value="AEV66777.1"/>
    <property type="molecule type" value="Genomic_DNA"/>
</dbReference>
<dbReference type="KEGG" id="ccl:Clocl_0019"/>
<evidence type="ECO:0000313" key="3">
    <source>
        <dbReference type="EMBL" id="AEV66777.1"/>
    </source>
</evidence>
<keyword evidence="2" id="KW-1133">Transmembrane helix</keyword>
<reference evidence="4" key="1">
    <citation type="submission" date="2011-12" db="EMBL/GenBank/DDBJ databases">
        <title>Complete sequence of Clostridium clariflavum DSM 19732.</title>
        <authorList>
            <consortium name="US DOE Joint Genome Institute"/>
            <person name="Lucas S."/>
            <person name="Han J."/>
            <person name="Lapidus A."/>
            <person name="Cheng J.-F."/>
            <person name="Goodwin L."/>
            <person name="Pitluck S."/>
            <person name="Peters L."/>
            <person name="Teshima H."/>
            <person name="Detter J.C."/>
            <person name="Han C."/>
            <person name="Tapia R."/>
            <person name="Land M."/>
            <person name="Hauser L."/>
            <person name="Kyrpides N."/>
            <person name="Ivanova N."/>
            <person name="Pagani I."/>
            <person name="Kitzmiller T."/>
            <person name="Lynd L."/>
            <person name="Izquierdo J."/>
            <person name="Woyke T."/>
        </authorList>
    </citation>
    <scope>NUCLEOTIDE SEQUENCE [LARGE SCALE GENOMIC DNA]</scope>
    <source>
        <strain evidence="4">DSM 19732 / NBRC 101661 / EBR45</strain>
    </source>
</reference>
<dbReference type="OrthoDB" id="514402at2"/>
<evidence type="ECO:0000313" key="4">
    <source>
        <dbReference type="Proteomes" id="UP000005435"/>
    </source>
</evidence>
<name>G8LYQ9_ACECE</name>
<sequence>MSRTVVAIFDDYSHAENAARQIKEKGLRTDDISIIVKDREDNRDTNGTTGLNMSTSPKGINDNISDGVISGGILGGLAGLLIGAGSMVIPGLGIIAAAGPIAGLLSGAVTGGIVGGLVDLGIPESKSRQYETDIKAGKILFSMKADDDKVSFISSILKNNGAVSVDSY</sequence>
<keyword evidence="2" id="KW-0812">Transmembrane</keyword>
<dbReference type="PANTHER" id="PTHR36109">
    <property type="entry name" value="MEMBRANE PROTEIN-RELATED"/>
    <property type="match status" value="1"/>
</dbReference>
<dbReference type="HOGENOM" id="CLU_083853_1_2_9"/>
<dbReference type="STRING" id="720554.Clocl_0019"/>
<keyword evidence="4" id="KW-1185">Reference proteome</keyword>
<dbReference type="eggNOG" id="COG4803">
    <property type="taxonomic scope" value="Bacteria"/>
</dbReference>
<dbReference type="AlphaFoldDB" id="G8LYQ9"/>
<reference evidence="3 4" key="2">
    <citation type="journal article" date="2012" name="Stand. Genomic Sci.">
        <title>Complete Genome Sequence of Clostridium clariflavum DSM 19732.</title>
        <authorList>
            <person name="Izquierdo J.A."/>
            <person name="Goodwin L."/>
            <person name="Davenport K.W."/>
            <person name="Teshima H."/>
            <person name="Bruce D."/>
            <person name="Detter C."/>
            <person name="Tapia R."/>
            <person name="Han S."/>
            <person name="Land M."/>
            <person name="Hauser L."/>
            <person name="Jeffries C.D."/>
            <person name="Han J."/>
            <person name="Pitluck S."/>
            <person name="Nolan M."/>
            <person name="Chen A."/>
            <person name="Huntemann M."/>
            <person name="Mavromatis K."/>
            <person name="Mikhailova N."/>
            <person name="Liolios K."/>
            <person name="Woyke T."/>
            <person name="Lynd L.R."/>
        </authorList>
    </citation>
    <scope>NUCLEOTIDE SEQUENCE [LARGE SCALE GENOMIC DNA]</scope>
    <source>
        <strain evidence="4">DSM 19732 / NBRC 101661 / EBR45</strain>
    </source>
</reference>
<dbReference type="Proteomes" id="UP000005435">
    <property type="component" value="Chromosome"/>
</dbReference>
<dbReference type="RefSeq" id="WP_014253415.1">
    <property type="nucleotide sequence ID" value="NC_016627.1"/>
</dbReference>
<protein>
    <submittedName>
        <fullName evidence="3">Putative membrane protein</fullName>
    </submittedName>
</protein>
<organism evidence="3 4">
    <name type="scientific">Acetivibrio clariflavus (strain DSM 19732 / NBRC 101661 / EBR45)</name>
    <name type="common">Clostridium clariflavum</name>
    <dbReference type="NCBI Taxonomy" id="720554"/>
    <lineage>
        <taxon>Bacteria</taxon>
        <taxon>Bacillati</taxon>
        <taxon>Bacillota</taxon>
        <taxon>Clostridia</taxon>
        <taxon>Eubacteriales</taxon>
        <taxon>Oscillospiraceae</taxon>
        <taxon>Acetivibrio</taxon>
    </lineage>
</organism>
<feature type="compositionally biased region" description="Polar residues" evidence="1">
    <location>
        <begin position="45"/>
        <end position="57"/>
    </location>
</feature>
<evidence type="ECO:0000256" key="2">
    <source>
        <dbReference type="SAM" id="Phobius"/>
    </source>
</evidence>
<dbReference type="PANTHER" id="PTHR36109:SF2">
    <property type="entry name" value="MEMBRANE PROTEIN"/>
    <property type="match status" value="1"/>
</dbReference>
<proteinExistence type="predicted"/>
<accession>G8LYQ9</accession>
<feature type="transmembrane region" description="Helical" evidence="2">
    <location>
        <begin position="95"/>
        <end position="118"/>
    </location>
</feature>
<keyword evidence="2" id="KW-0472">Membrane</keyword>
<feature type="transmembrane region" description="Helical" evidence="2">
    <location>
        <begin position="68"/>
        <end position="89"/>
    </location>
</feature>
<gene>
    <name evidence="3" type="ordered locus">Clocl_0019</name>
</gene>
<feature type="region of interest" description="Disordered" evidence="1">
    <location>
        <begin position="38"/>
        <end position="57"/>
    </location>
</feature>
<evidence type="ECO:0000256" key="1">
    <source>
        <dbReference type="SAM" id="MobiDB-lite"/>
    </source>
</evidence>